<sequence>MARVTPPYFFDEFLLPIKRDEPTPRERALGLTVKDLDWLHRLYYATDHARRNPVHQEAPMVVESLLLEVKQKPDIPLAGAFIMSPSPDGQKALLYTPYDGLEVFDSRADLLTEITERLKDRSRRVDLLRLLSIAQRATLDAAKAPTVAAQAIEGPVMEHQEQAIQHAQLHNVQGMLDQLRRIPGLSTMLDTSLAVMARAYFPSLDHRDTRMNSFALSYIAPTADPQWLASVPLSEALLHYYLKQTWPIGQTRTFTHPKQVTSGWTPTQVAEDQRRWESVVEQTAGILSKLLGSLLQTYWNEDFNSDRSRLGLVAQTLSDTFRADLLLKRQQGILSAEDSQQLLAMFLPDAAARTAHAENLRVEKIRVSAPSQHYVDLAGTLMISNSHAYLYTQTRGLQVLKNMEDLNATLISMLKASGHEDELLNFLSLDERNVLLGLDPLQIIGVPISGDIFTELAEDITAKQLSNMEYALGLYRRSDGQVNLEALLDCALDVRGLIDHRLHTQDAGGRWSLHPITSSNGRPSTVQAERAKQHWQQLNTVEQALASDRAAHPTLRRLAAHALNAELDKHQLPLMADGVNINTYATTAQPREERAPLRSLNMVEHFIERLAQEAVSVPESATVGFYSAPRSGIAEQLNSLTTTTFNTIIDSAMVTFANHDVRPLPQMFLNSHRAHLRHALMLGLRSEAELRRLDNTLRQRGQEMLDTVLRPDSLERVKRHALNGFLPDAYGLTLMVDADSPPQPLANCLVLTERGGTDPQRSGQAVLWTPRRGHEVFNSIQHLRETLQKRLQDTIQRLPFLENLPNRLRTPHQAYTLGPLQRIDDDLLDNRLQSHTDTLTDNVDAVLAMNLGARRLQDYLDVVMQQALPTNLPRAIQLARAMANQQALPVWLGMAAPDEQILHAELLEQYRVSAPDEQDYLHGITPLNEQVSAALVTLLEARFPGLGLHPDDILVPIRKALNGNTQSLTDFAQRHLPDLQADEIHPRSRTATPLPATLDGTAVVQLVQQLDLKSVYQTWLTTHLQATDKDAQTRRQRYCRQLPWQLLQYAHEEKLEERISATAWGFIQQVFDMPDAVARAQVSGVTACIRPLRLVATAGASVAEVQGVYLIGPQTNATGPWVLYAPYSPHHVLREYAREEDLLSELTTPGHLQEWVLQQLDPPHQATYRNLLAQHRRDTADIRLGSARILGNILMRLFKDNVVLLTKMLACQFDKQGAAQWGVVGRLLHKGVPNALTFMAGKLAYPLVVWRSYKLFKASSEHLQQHRWGEALRTFVGGVAELASLRKALNRLYPDSEPATTFDDNDWTQASATTTLATLDITAPQRTHLLAFEQHEVALTDLRHDPKTQVYHDVDTGRDYVPVAGKVYPARNAGTHWRIHRDEESGPGLALTPSKQWVLDLRNRDPRFGKSMSRFAGRAATRMGEWGSINIEAVGMTQIAALSSWKAQCINEALNVTTYYAVTCKRNILNFALTRDPLSRLGRFFTELFGVHALTPDHVGKVETRIDEVLNELVNPTLINPDSIRFVTGTARYSPEHLIAFTLPDDIDKKIYLLDRFFAPDLDMYQNRLNAPFNIMAHARATTLIHELTHLVSDSEDLAYLDSMRPFTDLINVQSPRGRQLHAELDHLRLNALSTQTPGVILFKVWDDYAQQFEELGRRHASRTARTRVLNITGAKTLDDARQVFMSDDSKRINIILANADSIAYMITHLGRELDPGA</sequence>
<dbReference type="GeneID" id="57373454"/>
<dbReference type="EMBL" id="MNPV01000012">
    <property type="protein sequence ID" value="ONH40032.1"/>
    <property type="molecule type" value="Genomic_DNA"/>
</dbReference>
<proteinExistence type="predicted"/>
<reference evidence="2 3" key="1">
    <citation type="submission" date="2016-10" db="EMBL/GenBank/DDBJ databases">
        <title>Pseudomonas lactis sp. nov. and Pseudomonas paralactis sp. nov., isolated from bovine raw milk.</title>
        <authorList>
            <person name="Von Neubeck M."/>
            <person name="Huptas C."/>
            <person name="Glueck C."/>
            <person name="Krewinkel M."/>
            <person name="Stoeckel M."/>
            <person name="Stressler T."/>
            <person name="Fischer L."/>
            <person name="Hinrichs J."/>
            <person name="Scherer S."/>
            <person name="Wenning M."/>
        </authorList>
    </citation>
    <scope>NUCLEOTIDE SEQUENCE [LARGE SCALE GENOMIC DNA]</scope>
    <source>
        <strain evidence="2 3">DSM 18862</strain>
    </source>
</reference>
<dbReference type="Pfam" id="PF20178">
    <property type="entry name" value="ToxA_N"/>
    <property type="match status" value="2"/>
</dbReference>
<feature type="domain" description="Dermonecrotic toxin N-terminal" evidence="1">
    <location>
        <begin position="961"/>
        <end position="1175"/>
    </location>
</feature>
<evidence type="ECO:0000313" key="3">
    <source>
        <dbReference type="Proteomes" id="UP000188559"/>
    </source>
</evidence>
<dbReference type="GO" id="GO:0008237">
    <property type="term" value="F:metallopeptidase activity"/>
    <property type="evidence" value="ECO:0007669"/>
    <property type="project" value="InterPro"/>
</dbReference>
<comment type="caution">
    <text evidence="2">The sequence shown here is derived from an EMBL/GenBank/DDBJ whole genome shotgun (WGS) entry which is preliminary data.</text>
</comment>
<name>A0A1V2J3L5_PSEAZ</name>
<feature type="domain" description="Dermonecrotic toxin N-terminal" evidence="1">
    <location>
        <begin position="550"/>
        <end position="798"/>
    </location>
</feature>
<evidence type="ECO:0000259" key="1">
    <source>
        <dbReference type="Pfam" id="PF20178"/>
    </source>
</evidence>
<accession>A0A1V2J3L5</accession>
<dbReference type="InterPro" id="IPR024079">
    <property type="entry name" value="MetalloPept_cat_dom_sf"/>
</dbReference>
<dbReference type="RefSeq" id="WP_071496015.1">
    <property type="nucleotide sequence ID" value="NZ_LT629702.1"/>
</dbReference>
<dbReference type="InterPro" id="IPR046673">
    <property type="entry name" value="ToxA_N"/>
</dbReference>
<dbReference type="Proteomes" id="UP000188559">
    <property type="component" value="Unassembled WGS sequence"/>
</dbReference>
<organism evidence="2 3">
    <name type="scientific">Pseudomonas azotoformans</name>
    <dbReference type="NCBI Taxonomy" id="47878"/>
    <lineage>
        <taxon>Bacteria</taxon>
        <taxon>Pseudomonadati</taxon>
        <taxon>Pseudomonadota</taxon>
        <taxon>Gammaproteobacteria</taxon>
        <taxon>Pseudomonadales</taxon>
        <taxon>Pseudomonadaceae</taxon>
        <taxon>Pseudomonas</taxon>
    </lineage>
</organism>
<evidence type="ECO:0000313" key="2">
    <source>
        <dbReference type="EMBL" id="ONH40032.1"/>
    </source>
</evidence>
<protein>
    <recommendedName>
        <fullName evidence="1">Dermonecrotic toxin N-terminal domain-containing protein</fullName>
    </recommendedName>
</protein>
<keyword evidence="3" id="KW-1185">Reference proteome</keyword>
<dbReference type="OrthoDB" id="7032306at2"/>
<dbReference type="Gene3D" id="3.40.390.10">
    <property type="entry name" value="Collagenase (Catalytic Domain)"/>
    <property type="match status" value="1"/>
</dbReference>
<gene>
    <name evidence="2" type="ORF">BLL37_30740</name>
</gene>